<proteinExistence type="predicted"/>
<dbReference type="GeneID" id="32896052"/>
<dbReference type="EMBL" id="CP019893">
    <property type="protein sequence ID" value="ARS91929.1"/>
    <property type="molecule type" value="Genomic_DNA"/>
</dbReference>
<dbReference type="KEGG" id="naj:B1756_18225"/>
<keyword evidence="2" id="KW-1185">Reference proteome</keyword>
<dbReference type="AlphaFoldDB" id="A0A2Z2HX15"/>
<protein>
    <submittedName>
        <fullName evidence="1">Uncharacterized protein</fullName>
    </submittedName>
</protein>
<dbReference type="Proteomes" id="UP000250088">
    <property type="component" value="Chromosome"/>
</dbReference>
<sequence>MRVRRRRLFAGLAGLSTLALVTETNGISRLGVSHAAAIGTADETVASLDLDEANGTLTIDSDLENATVKRVDADEITFDPDPTGEPVPITAAIETNERERIEDTITVCLENKSVQTAVQQRVVLERADDSSH</sequence>
<reference evidence="2" key="1">
    <citation type="submission" date="2017-02" db="EMBL/GenBank/DDBJ databases">
        <title>Natronthermophilus aegyptiacus gen. nov.,sp. nov., an aerobic, extremely halophilic alkalithermophilic archaeon isolated from the athalassohaline Wadi An Natrun, Egypt.</title>
        <authorList>
            <person name="Zhao B."/>
        </authorList>
    </citation>
    <scope>NUCLEOTIDE SEQUENCE [LARGE SCALE GENOMIC DNA]</scope>
    <source>
        <strain evidence="2">JW/NM-HA 15</strain>
    </source>
</reference>
<evidence type="ECO:0000313" key="1">
    <source>
        <dbReference type="EMBL" id="ARS91929.1"/>
    </source>
</evidence>
<evidence type="ECO:0000313" key="2">
    <source>
        <dbReference type="Proteomes" id="UP000250088"/>
    </source>
</evidence>
<organism evidence="1 2">
    <name type="scientific">Natrarchaeobaculum aegyptiacum</name>
    <dbReference type="NCBI Taxonomy" id="745377"/>
    <lineage>
        <taxon>Archaea</taxon>
        <taxon>Methanobacteriati</taxon>
        <taxon>Methanobacteriota</taxon>
        <taxon>Stenosarchaea group</taxon>
        <taxon>Halobacteria</taxon>
        <taxon>Halobacteriales</taxon>
        <taxon>Natrialbaceae</taxon>
        <taxon>Natrarchaeobaculum</taxon>
    </lineage>
</organism>
<accession>A0A2Z2HX15</accession>
<dbReference type="RefSeq" id="WP_086890253.1">
    <property type="nucleotide sequence ID" value="NZ_CP019893.1"/>
</dbReference>
<gene>
    <name evidence="1" type="ORF">B1756_18225</name>
</gene>
<name>A0A2Z2HX15_9EURY</name>